<dbReference type="SUPFAM" id="SSF53474">
    <property type="entry name" value="alpha/beta-Hydrolases"/>
    <property type="match status" value="1"/>
</dbReference>
<dbReference type="GO" id="GO:0016787">
    <property type="term" value="F:hydrolase activity"/>
    <property type="evidence" value="ECO:0007669"/>
    <property type="project" value="UniProtKB-KW"/>
</dbReference>
<comment type="caution">
    <text evidence="3">The sequence shown here is derived from an EMBL/GenBank/DDBJ whole genome shotgun (WGS) entry which is preliminary data.</text>
</comment>
<dbReference type="InterPro" id="IPR019436">
    <property type="entry name" value="Say1-like"/>
</dbReference>
<dbReference type="KEGG" id="clus:A9F13_16g01111"/>
<dbReference type="InterPro" id="IPR029058">
    <property type="entry name" value="AB_hydrolase_fold"/>
</dbReference>
<keyword evidence="2" id="KW-0472">Membrane</keyword>
<proteinExistence type="predicted"/>
<gene>
    <name evidence="3" type="ORF">A9F13_16g01111</name>
</gene>
<keyword evidence="2" id="KW-1133">Transmembrane helix</keyword>
<evidence type="ECO:0000313" key="3">
    <source>
        <dbReference type="EMBL" id="OVF07008.1"/>
    </source>
</evidence>
<evidence type="ECO:0000256" key="2">
    <source>
        <dbReference type="SAM" id="Phobius"/>
    </source>
</evidence>
<evidence type="ECO:0000313" key="4">
    <source>
        <dbReference type="Proteomes" id="UP000195602"/>
    </source>
</evidence>
<evidence type="ECO:0000256" key="1">
    <source>
        <dbReference type="ARBA" id="ARBA00022801"/>
    </source>
</evidence>
<organism evidence="3 4">
    <name type="scientific">Clavispora lusitaniae</name>
    <name type="common">Candida lusitaniae</name>
    <dbReference type="NCBI Taxonomy" id="36911"/>
    <lineage>
        <taxon>Eukaryota</taxon>
        <taxon>Fungi</taxon>
        <taxon>Dikarya</taxon>
        <taxon>Ascomycota</taxon>
        <taxon>Saccharomycotina</taxon>
        <taxon>Pichiomycetes</taxon>
        <taxon>Metschnikowiaceae</taxon>
        <taxon>Clavispora</taxon>
    </lineage>
</organism>
<feature type="transmembrane region" description="Helical" evidence="2">
    <location>
        <begin position="6"/>
        <end position="29"/>
    </location>
</feature>
<dbReference type="Pfam" id="PF10340">
    <property type="entry name" value="Say1_Mug180"/>
    <property type="match status" value="1"/>
</dbReference>
<dbReference type="EMBL" id="LYUB02000016">
    <property type="protein sequence ID" value="OVF07008.1"/>
    <property type="molecule type" value="Genomic_DNA"/>
</dbReference>
<sequence>MFQNKFLHSLFIVLSIPWDILVVTLRYYIFGGLNYRKYESSLLNCIKMRVLKASLAIDMEYSYLLAPYTNGFLIRWMLPMFCSTLVKDLPGLGYQYDENSLWLVKQSQSTKKDPVIIYAHGGGYFIQTIITQLKSILAVFHLLEPEVKSKTSILFLDYKLVGGGHPFPTQLEQLHATYCRLLDDGYSNISLMGDSAGGHLSVSYTQYLKSLNRPVEYPKNLILISPWLNVAPQPNELVKGRSWIDNKDYDLIHYSRYAHIENLATIFGDVDPFSLVHGIMAKVPKQRSDWDDIPNYSNKDYHTFLIFGEHESFRDDILEWAKYAFDLPWYEAVTYGNSHKLFSRQHYEFKRRNKDGNASLTAYVEPLGVHDSMLFFEDGVADQIADNIRSGRPNSADDVDPVRYFGVVRLANFLNETL</sequence>
<dbReference type="AlphaFoldDB" id="A0AA91T0D3"/>
<reference evidence="3 4" key="1">
    <citation type="submission" date="2017-04" db="EMBL/GenBank/DDBJ databases">
        <title>Draft genome of the yeast Clavispora lusitaniae type strain CBS 6936.</title>
        <authorList>
            <person name="Durrens P."/>
            <person name="Klopp C."/>
            <person name="Biteau N."/>
            <person name="Fitton-Ouhabi V."/>
            <person name="Dementhon K."/>
            <person name="Accoceberry I."/>
            <person name="Sherman D.J."/>
            <person name="Noel T."/>
        </authorList>
    </citation>
    <scope>NUCLEOTIDE SEQUENCE [LARGE SCALE GENOMIC DNA]</scope>
    <source>
        <strain evidence="3 4">CBS 6936</strain>
    </source>
</reference>
<name>A0AA91T0D3_CLALS</name>
<dbReference type="Gene3D" id="3.40.50.1820">
    <property type="entry name" value="alpha/beta hydrolase"/>
    <property type="match status" value="1"/>
</dbReference>
<keyword evidence="1 3" id="KW-0378">Hydrolase</keyword>
<dbReference type="InterPro" id="IPR050300">
    <property type="entry name" value="GDXG_lipolytic_enzyme"/>
</dbReference>
<dbReference type="Proteomes" id="UP000195602">
    <property type="component" value="Unassembled WGS sequence"/>
</dbReference>
<protein>
    <submittedName>
        <fullName evidence="3">Steryl acetyl hydrolase</fullName>
    </submittedName>
</protein>
<accession>A0AA91T0D3</accession>
<dbReference type="PANTHER" id="PTHR48081:SF31">
    <property type="entry name" value="STERYL ACETYL HYDROLASE MUG81-RELATED"/>
    <property type="match status" value="1"/>
</dbReference>
<keyword evidence="2" id="KW-0812">Transmembrane</keyword>
<dbReference type="PANTHER" id="PTHR48081">
    <property type="entry name" value="AB HYDROLASE SUPERFAMILY PROTEIN C4A8.06C"/>
    <property type="match status" value="1"/>
</dbReference>